<protein>
    <submittedName>
        <fullName evidence="8">Unnamed protein product</fullName>
    </submittedName>
</protein>
<keyword evidence="5" id="KW-0539">Nucleus</keyword>
<keyword evidence="3 6" id="KW-0863">Zinc-finger</keyword>
<dbReference type="CDD" id="cd20908">
    <property type="entry name" value="SUF4-like"/>
    <property type="match status" value="1"/>
</dbReference>
<evidence type="ECO:0000256" key="3">
    <source>
        <dbReference type="ARBA" id="ARBA00022771"/>
    </source>
</evidence>
<evidence type="ECO:0000256" key="1">
    <source>
        <dbReference type="ARBA" id="ARBA00004123"/>
    </source>
</evidence>
<evidence type="ECO:0000259" key="7">
    <source>
        <dbReference type="PROSITE" id="PS50157"/>
    </source>
</evidence>
<evidence type="ECO:0000256" key="4">
    <source>
        <dbReference type="ARBA" id="ARBA00022833"/>
    </source>
</evidence>
<comment type="subcellular location">
    <subcellularLocation>
        <location evidence="1">Nucleus</location>
    </subcellularLocation>
</comment>
<gene>
    <name evidence="8" type="ORF">Plil01_000622300</name>
</gene>
<dbReference type="EMBL" id="BSXW01000273">
    <property type="protein sequence ID" value="GMF17156.1"/>
    <property type="molecule type" value="Genomic_DNA"/>
</dbReference>
<name>A0A9W6WUV7_9STRA</name>
<dbReference type="SUPFAM" id="SSF57667">
    <property type="entry name" value="beta-beta-alpha zinc fingers"/>
    <property type="match status" value="1"/>
</dbReference>
<dbReference type="PROSITE" id="PS50157">
    <property type="entry name" value="ZINC_FINGER_C2H2_2"/>
    <property type="match status" value="1"/>
</dbReference>
<dbReference type="Proteomes" id="UP001165083">
    <property type="component" value="Unassembled WGS sequence"/>
</dbReference>
<dbReference type="PANTHER" id="PTHR23215">
    <property type="entry name" value="ZINC FINGER PROTEIN 207"/>
    <property type="match status" value="1"/>
</dbReference>
<keyword evidence="4" id="KW-0862">Zinc</keyword>
<dbReference type="PANTHER" id="PTHR23215:SF0">
    <property type="entry name" value="BUB3-INTERACTING AND GLEBS MOTIF-CONTAINING PROTEIN ZNF207"/>
    <property type="match status" value="1"/>
</dbReference>
<comment type="caution">
    <text evidence="8">The sequence shown here is derived from an EMBL/GenBank/DDBJ whole genome shotgun (WGS) entry which is preliminary data.</text>
</comment>
<keyword evidence="9" id="KW-1185">Reference proteome</keyword>
<proteinExistence type="predicted"/>
<sequence length="296" mass="31070">MGKKKRRDDAGAEAPQRRVFCYYCDRNFDDEKVLILHQKARHFKCPTCHKKLSTVSGMLIHIQQVHKESLKAIPNAKPGKDSPDVEDDLSLNTDDFCAPDADGVVAKKPRLDAHGPPMMGGYPGRGMAPPFIGGRPPPPMQYPGGIAPPGVGLPMRPPPPGIGGAIPPPPRGFPGGVMPPRMVAPQGYAPYGVPQPWARGPPAPGTVVPPPQAGLPYVNQPVQGGVPPPGVGVSPQGATVSNTNIFDGAAQKAVKNDLGLVYADETISMEEKRALRPKYAYKPLGEAASAGGGATA</sequence>
<reference evidence="8" key="1">
    <citation type="submission" date="2023-04" db="EMBL/GenBank/DDBJ databases">
        <title>Phytophthora lilii NBRC 32176.</title>
        <authorList>
            <person name="Ichikawa N."/>
            <person name="Sato H."/>
            <person name="Tonouchi N."/>
        </authorList>
    </citation>
    <scope>NUCLEOTIDE SEQUENCE</scope>
    <source>
        <strain evidence="8">NBRC 32176</strain>
    </source>
</reference>
<feature type="domain" description="C2H2-type" evidence="7">
    <location>
        <begin position="43"/>
        <end position="71"/>
    </location>
</feature>
<dbReference type="OrthoDB" id="1306014at2759"/>
<dbReference type="Gene3D" id="3.30.160.60">
    <property type="entry name" value="Classic Zinc Finger"/>
    <property type="match status" value="1"/>
</dbReference>
<accession>A0A9W6WUV7</accession>
<evidence type="ECO:0000313" key="9">
    <source>
        <dbReference type="Proteomes" id="UP001165083"/>
    </source>
</evidence>
<dbReference type="AlphaFoldDB" id="A0A9W6WUV7"/>
<organism evidence="8 9">
    <name type="scientific">Phytophthora lilii</name>
    <dbReference type="NCBI Taxonomy" id="2077276"/>
    <lineage>
        <taxon>Eukaryota</taxon>
        <taxon>Sar</taxon>
        <taxon>Stramenopiles</taxon>
        <taxon>Oomycota</taxon>
        <taxon>Peronosporomycetes</taxon>
        <taxon>Peronosporales</taxon>
        <taxon>Peronosporaceae</taxon>
        <taxon>Phytophthora</taxon>
    </lineage>
</organism>
<keyword evidence="2" id="KW-0479">Metal-binding</keyword>
<evidence type="ECO:0000313" key="8">
    <source>
        <dbReference type="EMBL" id="GMF17156.1"/>
    </source>
</evidence>
<dbReference type="GO" id="GO:0008270">
    <property type="term" value="F:zinc ion binding"/>
    <property type="evidence" value="ECO:0007669"/>
    <property type="project" value="UniProtKB-KW"/>
</dbReference>
<dbReference type="InterPro" id="IPR013087">
    <property type="entry name" value="Znf_C2H2_type"/>
</dbReference>
<dbReference type="GO" id="GO:0005634">
    <property type="term" value="C:nucleus"/>
    <property type="evidence" value="ECO:0007669"/>
    <property type="project" value="UniProtKB-SubCell"/>
</dbReference>
<evidence type="ECO:0000256" key="2">
    <source>
        <dbReference type="ARBA" id="ARBA00022723"/>
    </source>
</evidence>
<dbReference type="PROSITE" id="PS00028">
    <property type="entry name" value="ZINC_FINGER_C2H2_1"/>
    <property type="match status" value="1"/>
</dbReference>
<evidence type="ECO:0000256" key="5">
    <source>
        <dbReference type="ARBA" id="ARBA00023242"/>
    </source>
</evidence>
<dbReference type="InterPro" id="IPR036236">
    <property type="entry name" value="Znf_C2H2_sf"/>
</dbReference>
<evidence type="ECO:0000256" key="6">
    <source>
        <dbReference type="PROSITE-ProRule" id="PRU00042"/>
    </source>
</evidence>
<dbReference type="SMART" id="SM00355">
    <property type="entry name" value="ZnF_C2H2"/>
    <property type="match status" value="2"/>
</dbReference>